<sequence length="141" mass="16657">MIRKGKDEEEEDDKEGKDEEEEDDMEGKDEEEEDDKEGKDEEEEDDMEGKDEEENLLESLSSLSTYLREMLYLTYLHPLQSIYCRLAGSHSHSLLVTRFIYFHQLEDRLTKRNTLVFIRIKLKQLLSTGTYSPQMKPTVTK</sequence>
<evidence type="ECO:0000256" key="1">
    <source>
        <dbReference type="SAM" id="MobiDB-lite"/>
    </source>
</evidence>
<proteinExistence type="predicted"/>
<dbReference type="AlphaFoldDB" id="A0AAE1BNQ8"/>
<protein>
    <submittedName>
        <fullName evidence="2">Uncharacterized protein</fullName>
    </submittedName>
</protein>
<name>A0AAE1BNQ8_PETCI</name>
<dbReference type="Proteomes" id="UP001286313">
    <property type="component" value="Unassembled WGS sequence"/>
</dbReference>
<evidence type="ECO:0000313" key="3">
    <source>
        <dbReference type="Proteomes" id="UP001286313"/>
    </source>
</evidence>
<evidence type="ECO:0000313" key="2">
    <source>
        <dbReference type="EMBL" id="KAK3853803.1"/>
    </source>
</evidence>
<gene>
    <name evidence="2" type="ORF">Pcinc_039670</name>
</gene>
<feature type="region of interest" description="Disordered" evidence="1">
    <location>
        <begin position="1"/>
        <end position="57"/>
    </location>
</feature>
<reference evidence="2" key="1">
    <citation type="submission" date="2023-10" db="EMBL/GenBank/DDBJ databases">
        <title>Genome assemblies of two species of porcelain crab, Petrolisthes cinctipes and Petrolisthes manimaculis (Anomura: Porcellanidae).</title>
        <authorList>
            <person name="Angst P."/>
        </authorList>
    </citation>
    <scope>NUCLEOTIDE SEQUENCE</scope>
    <source>
        <strain evidence="2">PB745_01</strain>
        <tissue evidence="2">Gill</tissue>
    </source>
</reference>
<dbReference type="EMBL" id="JAWQEG010006820">
    <property type="protein sequence ID" value="KAK3853803.1"/>
    <property type="molecule type" value="Genomic_DNA"/>
</dbReference>
<organism evidence="2 3">
    <name type="scientific">Petrolisthes cinctipes</name>
    <name type="common">Flat porcelain crab</name>
    <dbReference type="NCBI Taxonomy" id="88211"/>
    <lineage>
        <taxon>Eukaryota</taxon>
        <taxon>Metazoa</taxon>
        <taxon>Ecdysozoa</taxon>
        <taxon>Arthropoda</taxon>
        <taxon>Crustacea</taxon>
        <taxon>Multicrustacea</taxon>
        <taxon>Malacostraca</taxon>
        <taxon>Eumalacostraca</taxon>
        <taxon>Eucarida</taxon>
        <taxon>Decapoda</taxon>
        <taxon>Pleocyemata</taxon>
        <taxon>Anomura</taxon>
        <taxon>Galatheoidea</taxon>
        <taxon>Porcellanidae</taxon>
        <taxon>Petrolisthes</taxon>
    </lineage>
</organism>
<feature type="compositionally biased region" description="Acidic residues" evidence="1">
    <location>
        <begin position="8"/>
        <end position="56"/>
    </location>
</feature>
<accession>A0AAE1BNQ8</accession>
<keyword evidence="3" id="KW-1185">Reference proteome</keyword>
<comment type="caution">
    <text evidence="2">The sequence shown here is derived from an EMBL/GenBank/DDBJ whole genome shotgun (WGS) entry which is preliminary data.</text>
</comment>